<dbReference type="Gene3D" id="3.90.550.10">
    <property type="entry name" value="Spore Coat Polysaccharide Biosynthesis Protein SpsA, Chain A"/>
    <property type="match status" value="1"/>
</dbReference>
<dbReference type="SUPFAM" id="SSF53448">
    <property type="entry name" value="Nucleotide-diphospho-sugar transferases"/>
    <property type="match status" value="1"/>
</dbReference>
<evidence type="ECO:0000313" key="2">
    <source>
        <dbReference type="EMBL" id="TNJ64972.1"/>
    </source>
</evidence>
<dbReference type="OrthoDB" id="9810303at2"/>
<dbReference type="AlphaFoldDB" id="A0A5C4T7Q5"/>
<dbReference type="GO" id="GO:0016740">
    <property type="term" value="F:transferase activity"/>
    <property type="evidence" value="ECO:0007669"/>
    <property type="project" value="UniProtKB-KW"/>
</dbReference>
<dbReference type="InterPro" id="IPR029044">
    <property type="entry name" value="Nucleotide-diphossugar_trans"/>
</dbReference>
<comment type="caution">
    <text evidence="2">The sequence shown here is derived from an EMBL/GenBank/DDBJ whole genome shotgun (WGS) entry which is preliminary data.</text>
</comment>
<dbReference type="InterPro" id="IPR050256">
    <property type="entry name" value="Glycosyltransferase_2"/>
</dbReference>
<dbReference type="Pfam" id="PF00535">
    <property type="entry name" value="Glycos_transf_2"/>
    <property type="match status" value="1"/>
</dbReference>
<protein>
    <submittedName>
        <fullName evidence="2">Glycosyltransferase family 2 protein</fullName>
    </submittedName>
</protein>
<name>A0A5C4T7Q5_9BACL</name>
<proteinExistence type="predicted"/>
<accession>A0A5C4T7Q5</accession>
<evidence type="ECO:0000259" key="1">
    <source>
        <dbReference type="Pfam" id="PF00535"/>
    </source>
</evidence>
<evidence type="ECO:0000313" key="3">
    <source>
        <dbReference type="Proteomes" id="UP000307943"/>
    </source>
</evidence>
<dbReference type="RefSeq" id="WP_139603503.1">
    <property type="nucleotide sequence ID" value="NZ_VDCQ01000023.1"/>
</dbReference>
<feature type="domain" description="Glycosyltransferase 2-like" evidence="1">
    <location>
        <begin position="7"/>
        <end position="172"/>
    </location>
</feature>
<dbReference type="EMBL" id="VDCQ01000023">
    <property type="protein sequence ID" value="TNJ64972.1"/>
    <property type="molecule type" value="Genomic_DNA"/>
</dbReference>
<sequence length="268" mass="29723">MDCKIVIGMPVYNEEAALPKLFVRLKQLRRHVGDSLHLCFVNDGSTDGTGSLLGEFVRTFPNATLLVHPENRGLGEAMQTMLAHTARHFCGADILITLDADNTHSPELVPAMVRKLRDERLELVIASRFTPGGIERGVPFLRKLYSRGARLFFKLLFPIPGVNDYSSGFRAYTVQIIQKAFQHYGGNVVTSKGFACTAEIIARLGQIGVKAGELPLRLDYDLKEGRSKMNVARTIVGYFRLIRAVKYTSARTEPEVSAWIERNGEGGA</sequence>
<keyword evidence="3" id="KW-1185">Reference proteome</keyword>
<keyword evidence="2" id="KW-0808">Transferase</keyword>
<gene>
    <name evidence="2" type="ORF">FE784_17390</name>
</gene>
<dbReference type="CDD" id="cd04179">
    <property type="entry name" value="DPM_DPG-synthase_like"/>
    <property type="match status" value="1"/>
</dbReference>
<dbReference type="PANTHER" id="PTHR48090:SF7">
    <property type="entry name" value="RFBJ PROTEIN"/>
    <property type="match status" value="1"/>
</dbReference>
<dbReference type="PANTHER" id="PTHR48090">
    <property type="entry name" value="UNDECAPRENYL-PHOSPHATE 4-DEOXY-4-FORMAMIDO-L-ARABINOSE TRANSFERASE-RELATED"/>
    <property type="match status" value="1"/>
</dbReference>
<dbReference type="Proteomes" id="UP000307943">
    <property type="component" value="Unassembled WGS sequence"/>
</dbReference>
<reference evidence="2 3" key="1">
    <citation type="submission" date="2019-05" db="EMBL/GenBank/DDBJ databases">
        <title>We sequenced the genome of Paenibacillus hemerocallicola KCTC 33185 for further insight into its adaptation and study the phylogeny of Paenibacillus.</title>
        <authorList>
            <person name="Narsing Rao M.P."/>
        </authorList>
    </citation>
    <scope>NUCLEOTIDE SEQUENCE [LARGE SCALE GENOMIC DNA]</scope>
    <source>
        <strain evidence="2 3">KCTC 33185</strain>
    </source>
</reference>
<dbReference type="InterPro" id="IPR001173">
    <property type="entry name" value="Glyco_trans_2-like"/>
</dbReference>
<organism evidence="2 3">
    <name type="scientific">Paenibacillus hemerocallicola</name>
    <dbReference type="NCBI Taxonomy" id="1172614"/>
    <lineage>
        <taxon>Bacteria</taxon>
        <taxon>Bacillati</taxon>
        <taxon>Bacillota</taxon>
        <taxon>Bacilli</taxon>
        <taxon>Bacillales</taxon>
        <taxon>Paenibacillaceae</taxon>
        <taxon>Paenibacillus</taxon>
    </lineage>
</organism>